<evidence type="ECO:0000256" key="1">
    <source>
        <dbReference type="SAM" id="MobiDB-lite"/>
    </source>
</evidence>
<dbReference type="AlphaFoldDB" id="A0A4R2IAQ0"/>
<evidence type="ECO:0000313" key="2">
    <source>
        <dbReference type="EMBL" id="TCO40759.1"/>
    </source>
</evidence>
<evidence type="ECO:0000313" key="3">
    <source>
        <dbReference type="Proteomes" id="UP000294862"/>
    </source>
</evidence>
<comment type="caution">
    <text evidence="2">The sequence shown here is derived from an EMBL/GenBank/DDBJ whole genome shotgun (WGS) entry which is preliminary data.</text>
</comment>
<reference evidence="2 3" key="1">
    <citation type="journal article" date="2015" name="Stand. Genomic Sci.">
        <title>Genomic Encyclopedia of Bacterial and Archaeal Type Strains, Phase III: the genomes of soil and plant-associated and newly described type strains.</title>
        <authorList>
            <person name="Whitman W.B."/>
            <person name="Woyke T."/>
            <person name="Klenk H.P."/>
            <person name="Zhou Y."/>
            <person name="Lilburn T.G."/>
            <person name="Beck B.J."/>
            <person name="De Vos P."/>
            <person name="Vandamme P."/>
            <person name="Eisen J.A."/>
            <person name="Garrity G."/>
            <person name="Hugenholtz P."/>
            <person name="Kyrpides N.C."/>
        </authorList>
    </citation>
    <scope>NUCLEOTIDE SEQUENCE [LARGE SCALE GENOMIC DNA]</scope>
    <source>
        <strain evidence="2 3">A3</strain>
    </source>
</reference>
<dbReference type="Proteomes" id="UP000294862">
    <property type="component" value="Unassembled WGS sequence"/>
</dbReference>
<sequence>MDRSNRAGAWQRIAVFEIDADAPVVDDLRGNAPDSRHLIIPARESPPGLRWYEIYVDFGIGEVLAIRLAQAQLQTVQRWAAAGRMPGYRLVSGHEWLTADGTRPRPGWRLDRVSGASDLD</sequence>
<name>A0A4R2IAQ0_9GAMM</name>
<proteinExistence type="predicted"/>
<gene>
    <name evidence="2" type="ORF">EV148_104120</name>
</gene>
<organism evidence="2 3">
    <name type="scientific">Dokdonella fugitiva</name>
    <dbReference type="NCBI Taxonomy" id="328517"/>
    <lineage>
        <taxon>Bacteria</taxon>
        <taxon>Pseudomonadati</taxon>
        <taxon>Pseudomonadota</taxon>
        <taxon>Gammaproteobacteria</taxon>
        <taxon>Lysobacterales</taxon>
        <taxon>Rhodanobacteraceae</taxon>
        <taxon>Dokdonella</taxon>
    </lineage>
</organism>
<protein>
    <submittedName>
        <fullName evidence="2">Uncharacterized protein</fullName>
    </submittedName>
</protein>
<keyword evidence="3" id="KW-1185">Reference proteome</keyword>
<accession>A0A4R2IAQ0</accession>
<dbReference type="RefSeq" id="WP_131997033.1">
    <property type="nucleotide sequence ID" value="NZ_JACGXM010000003.1"/>
</dbReference>
<feature type="region of interest" description="Disordered" evidence="1">
    <location>
        <begin position="100"/>
        <end position="120"/>
    </location>
</feature>
<dbReference type="EMBL" id="SLWQ01000004">
    <property type="protein sequence ID" value="TCO40759.1"/>
    <property type="molecule type" value="Genomic_DNA"/>
</dbReference>